<gene>
    <name evidence="1" type="ORF">ERS008198_00195</name>
</gene>
<reference evidence="1 2" key="1">
    <citation type="submission" date="2015-03" db="EMBL/GenBank/DDBJ databases">
        <authorList>
            <consortium name="Pathogen Informatics"/>
        </authorList>
    </citation>
    <scope>NUCLEOTIDE SEQUENCE [LARGE SCALE GENOMIC DNA]</scope>
    <source>
        <strain evidence="1 2">A1104</strain>
    </source>
</reference>
<sequence length="113" mass="12031">MPLQFLNESETSDQVGMVVMVLSQLRTFTVVKPISMTAPSAPYFGISSQSPSLSISLAESCIPATRPRIGSLKTSINTAAIAPSPLIKIAGDWPISSEIIRMPTIIAPMSLMP</sequence>
<proteinExistence type="predicted"/>
<name>A0A655BL75_SALET</name>
<protein>
    <submittedName>
        <fullName evidence="1">Uncharacterized protein</fullName>
    </submittedName>
</protein>
<evidence type="ECO:0000313" key="1">
    <source>
        <dbReference type="EMBL" id="CNT57089.1"/>
    </source>
</evidence>
<organism evidence="1 2">
    <name type="scientific">Salmonella enterica subsp. enterica serovar Bovismorbificans</name>
    <dbReference type="NCBI Taxonomy" id="58097"/>
    <lineage>
        <taxon>Bacteria</taxon>
        <taxon>Pseudomonadati</taxon>
        <taxon>Pseudomonadota</taxon>
        <taxon>Gammaproteobacteria</taxon>
        <taxon>Enterobacterales</taxon>
        <taxon>Enterobacteriaceae</taxon>
        <taxon>Salmonella</taxon>
    </lineage>
</organism>
<dbReference type="Proteomes" id="UP000041314">
    <property type="component" value="Unassembled WGS sequence"/>
</dbReference>
<accession>A0A655BL75</accession>
<evidence type="ECO:0000313" key="2">
    <source>
        <dbReference type="Proteomes" id="UP000041314"/>
    </source>
</evidence>
<dbReference type="AlphaFoldDB" id="A0A655BL75"/>
<dbReference type="EMBL" id="CQPA01000001">
    <property type="protein sequence ID" value="CNT57089.1"/>
    <property type="molecule type" value="Genomic_DNA"/>
</dbReference>